<proteinExistence type="predicted"/>
<evidence type="ECO:0000313" key="2">
    <source>
        <dbReference type="Proteomes" id="UP000828390"/>
    </source>
</evidence>
<accession>A0A9D4KWQ4</accession>
<reference evidence="1" key="1">
    <citation type="journal article" date="2019" name="bioRxiv">
        <title>The Genome of the Zebra Mussel, Dreissena polymorpha: A Resource for Invasive Species Research.</title>
        <authorList>
            <person name="McCartney M.A."/>
            <person name="Auch B."/>
            <person name="Kono T."/>
            <person name="Mallez S."/>
            <person name="Zhang Y."/>
            <person name="Obille A."/>
            <person name="Becker A."/>
            <person name="Abrahante J.E."/>
            <person name="Garbe J."/>
            <person name="Badalamenti J.P."/>
            <person name="Herman A."/>
            <person name="Mangelson H."/>
            <person name="Liachko I."/>
            <person name="Sullivan S."/>
            <person name="Sone E.D."/>
            <person name="Koren S."/>
            <person name="Silverstein K.A.T."/>
            <person name="Beckman K.B."/>
            <person name="Gohl D.M."/>
        </authorList>
    </citation>
    <scope>NUCLEOTIDE SEQUENCE</scope>
    <source>
        <strain evidence="1">Duluth1</strain>
        <tissue evidence="1">Whole animal</tissue>
    </source>
</reference>
<reference evidence="1" key="2">
    <citation type="submission" date="2020-11" db="EMBL/GenBank/DDBJ databases">
        <authorList>
            <person name="McCartney M.A."/>
            <person name="Auch B."/>
            <person name="Kono T."/>
            <person name="Mallez S."/>
            <person name="Becker A."/>
            <person name="Gohl D.M."/>
            <person name="Silverstein K.A.T."/>
            <person name="Koren S."/>
            <person name="Bechman K.B."/>
            <person name="Herman A."/>
            <person name="Abrahante J.E."/>
            <person name="Garbe J."/>
        </authorList>
    </citation>
    <scope>NUCLEOTIDE SEQUENCE</scope>
    <source>
        <strain evidence="1">Duluth1</strain>
        <tissue evidence="1">Whole animal</tissue>
    </source>
</reference>
<gene>
    <name evidence="1" type="ORF">DPMN_089877</name>
</gene>
<name>A0A9D4KWQ4_DREPO</name>
<dbReference type="AlphaFoldDB" id="A0A9D4KWQ4"/>
<dbReference type="EMBL" id="JAIWYP010000003">
    <property type="protein sequence ID" value="KAH3847552.1"/>
    <property type="molecule type" value="Genomic_DNA"/>
</dbReference>
<sequence>MITVNSTSADITMNGEKLKEVISLDFLGTSLLTFPTKYRLYKSLHISILLYDWIIAKPVCFTLTKNSGCRPLNTIVSKESFAWSTRPTSVCRNMTASLACSQKSCRSKSLLGLDR</sequence>
<evidence type="ECO:0000313" key="1">
    <source>
        <dbReference type="EMBL" id="KAH3847552.1"/>
    </source>
</evidence>
<keyword evidence="2" id="KW-1185">Reference proteome</keyword>
<protein>
    <submittedName>
        <fullName evidence="1">Uncharacterized protein</fullName>
    </submittedName>
</protein>
<comment type="caution">
    <text evidence="1">The sequence shown here is derived from an EMBL/GenBank/DDBJ whole genome shotgun (WGS) entry which is preliminary data.</text>
</comment>
<dbReference type="Proteomes" id="UP000828390">
    <property type="component" value="Unassembled WGS sequence"/>
</dbReference>
<organism evidence="1 2">
    <name type="scientific">Dreissena polymorpha</name>
    <name type="common">Zebra mussel</name>
    <name type="synonym">Mytilus polymorpha</name>
    <dbReference type="NCBI Taxonomy" id="45954"/>
    <lineage>
        <taxon>Eukaryota</taxon>
        <taxon>Metazoa</taxon>
        <taxon>Spiralia</taxon>
        <taxon>Lophotrochozoa</taxon>
        <taxon>Mollusca</taxon>
        <taxon>Bivalvia</taxon>
        <taxon>Autobranchia</taxon>
        <taxon>Heteroconchia</taxon>
        <taxon>Euheterodonta</taxon>
        <taxon>Imparidentia</taxon>
        <taxon>Neoheterodontei</taxon>
        <taxon>Myida</taxon>
        <taxon>Dreissenoidea</taxon>
        <taxon>Dreissenidae</taxon>
        <taxon>Dreissena</taxon>
    </lineage>
</organism>